<evidence type="ECO:0000256" key="4">
    <source>
        <dbReference type="ARBA" id="ARBA00022692"/>
    </source>
</evidence>
<dbReference type="SUPFAM" id="SSF161098">
    <property type="entry name" value="MetI-like"/>
    <property type="match status" value="1"/>
</dbReference>
<comment type="caution">
    <text evidence="9">The sequence shown here is derived from an EMBL/GenBank/DDBJ whole genome shotgun (WGS) entry which is preliminary data.</text>
</comment>
<evidence type="ECO:0000256" key="6">
    <source>
        <dbReference type="ARBA" id="ARBA00023136"/>
    </source>
</evidence>
<evidence type="ECO:0000256" key="7">
    <source>
        <dbReference type="RuleBase" id="RU363032"/>
    </source>
</evidence>
<reference evidence="9 10" key="1">
    <citation type="submission" date="2018-12" db="EMBL/GenBank/DDBJ databases">
        <title>Hymenobacter gummosus sp. nov., isolated from a spring.</title>
        <authorList>
            <person name="Nie L."/>
        </authorList>
    </citation>
    <scope>NUCLEOTIDE SEQUENCE [LARGE SCALE GENOMIC DNA]</scope>
    <source>
        <strain evidence="9 10">KCTC 52166</strain>
    </source>
</reference>
<feature type="domain" description="ABC transmembrane type-1" evidence="8">
    <location>
        <begin position="113"/>
        <end position="324"/>
    </location>
</feature>
<dbReference type="CDD" id="cd06261">
    <property type="entry name" value="TM_PBP2"/>
    <property type="match status" value="1"/>
</dbReference>
<feature type="transmembrane region" description="Helical" evidence="7">
    <location>
        <begin position="202"/>
        <end position="224"/>
    </location>
</feature>
<evidence type="ECO:0000259" key="8">
    <source>
        <dbReference type="PROSITE" id="PS50928"/>
    </source>
</evidence>
<feature type="transmembrane region" description="Helical" evidence="7">
    <location>
        <begin position="303"/>
        <end position="324"/>
    </location>
</feature>
<dbReference type="GO" id="GO:0071916">
    <property type="term" value="F:dipeptide transmembrane transporter activity"/>
    <property type="evidence" value="ECO:0007669"/>
    <property type="project" value="TreeGrafter"/>
</dbReference>
<feature type="transmembrane region" description="Helical" evidence="7">
    <location>
        <begin position="151"/>
        <end position="172"/>
    </location>
</feature>
<dbReference type="PANTHER" id="PTHR43163">
    <property type="entry name" value="DIPEPTIDE TRANSPORT SYSTEM PERMEASE PROTEIN DPPB-RELATED"/>
    <property type="match status" value="1"/>
</dbReference>
<evidence type="ECO:0000256" key="5">
    <source>
        <dbReference type="ARBA" id="ARBA00022989"/>
    </source>
</evidence>
<dbReference type="RefSeq" id="WP_126693695.1">
    <property type="nucleotide sequence ID" value="NZ_RXOF01000007.1"/>
</dbReference>
<dbReference type="EMBL" id="RXOF01000007">
    <property type="protein sequence ID" value="RTQ49164.1"/>
    <property type="molecule type" value="Genomic_DNA"/>
</dbReference>
<dbReference type="PANTHER" id="PTHR43163:SF6">
    <property type="entry name" value="DIPEPTIDE TRANSPORT SYSTEM PERMEASE PROTEIN DPPB-RELATED"/>
    <property type="match status" value="1"/>
</dbReference>
<feature type="transmembrane region" description="Helical" evidence="7">
    <location>
        <begin position="119"/>
        <end position="139"/>
    </location>
</feature>
<dbReference type="Pfam" id="PF00528">
    <property type="entry name" value="BPD_transp_1"/>
    <property type="match status" value="1"/>
</dbReference>
<keyword evidence="2 7" id="KW-0813">Transport</keyword>
<dbReference type="AlphaFoldDB" id="A0A3S0JDL5"/>
<protein>
    <submittedName>
        <fullName evidence="9">ABC transporter permease</fullName>
    </submittedName>
</protein>
<organism evidence="9 10">
    <name type="scientific">Hymenobacter gummosus</name>
    <dbReference type="NCBI Taxonomy" id="1776032"/>
    <lineage>
        <taxon>Bacteria</taxon>
        <taxon>Pseudomonadati</taxon>
        <taxon>Bacteroidota</taxon>
        <taxon>Cytophagia</taxon>
        <taxon>Cytophagales</taxon>
        <taxon>Hymenobacteraceae</taxon>
        <taxon>Hymenobacter</taxon>
    </lineage>
</organism>
<name>A0A3S0JDL5_9BACT</name>
<keyword evidence="6 7" id="KW-0472">Membrane</keyword>
<dbReference type="GO" id="GO:0005886">
    <property type="term" value="C:plasma membrane"/>
    <property type="evidence" value="ECO:0007669"/>
    <property type="project" value="UniProtKB-SubCell"/>
</dbReference>
<evidence type="ECO:0000256" key="1">
    <source>
        <dbReference type="ARBA" id="ARBA00004651"/>
    </source>
</evidence>
<keyword evidence="4 7" id="KW-0812">Transmembrane</keyword>
<dbReference type="Proteomes" id="UP000282184">
    <property type="component" value="Unassembled WGS sequence"/>
</dbReference>
<keyword evidence="3" id="KW-1003">Cell membrane</keyword>
<evidence type="ECO:0000313" key="9">
    <source>
        <dbReference type="EMBL" id="RTQ49164.1"/>
    </source>
</evidence>
<dbReference type="InterPro" id="IPR035906">
    <property type="entry name" value="MetI-like_sf"/>
</dbReference>
<keyword evidence="10" id="KW-1185">Reference proteome</keyword>
<dbReference type="OrthoDB" id="24153at2"/>
<evidence type="ECO:0000313" key="10">
    <source>
        <dbReference type="Proteomes" id="UP000282184"/>
    </source>
</evidence>
<feature type="transmembrane region" description="Helical" evidence="7">
    <location>
        <begin position="270"/>
        <end position="291"/>
    </location>
</feature>
<evidence type="ECO:0000256" key="3">
    <source>
        <dbReference type="ARBA" id="ARBA00022475"/>
    </source>
</evidence>
<dbReference type="PROSITE" id="PS50928">
    <property type="entry name" value="ABC_TM1"/>
    <property type="match status" value="1"/>
</dbReference>
<dbReference type="Gene3D" id="1.10.3720.10">
    <property type="entry name" value="MetI-like"/>
    <property type="match status" value="1"/>
</dbReference>
<gene>
    <name evidence="9" type="ORF">EJV47_13530</name>
</gene>
<accession>A0A3S0JDL5</accession>
<evidence type="ECO:0000256" key="2">
    <source>
        <dbReference type="ARBA" id="ARBA00022448"/>
    </source>
</evidence>
<proteinExistence type="inferred from homology"/>
<comment type="subcellular location">
    <subcellularLocation>
        <location evidence="1 7">Cell membrane</location>
        <topology evidence="1 7">Multi-pass membrane protein</topology>
    </subcellularLocation>
</comment>
<sequence>MVRRLALRLAGALATAWLIASTCFLLSRALGAGAPQLLNDEQTGAFDHYTAAETQFRQRLGLQQPLFYFRLLPWRWHGTPNQYHSWLTEALHGRLGASFRDGAAVETSLRTALRVTLPLTGSALLLTAGLALPLALGMARRPQWYRRFVPVAYLLDSLPLFVVGMLLLTLLASPDFWPLFPAYGLGTEGAEGIFWGNWLNTAYYLALPVAALVLVSVPALALPLTEALRAQQRQAYVATARAKGASARRVAWHHLLPNALPVFITRLSDLVPGVVAGSVVIEVVFALPGMGRLLAEAAAARDLPVLIGGVLLIALSRLLAWLVADTINALIDPRLA</sequence>
<comment type="similarity">
    <text evidence="7">Belongs to the binding-protein-dependent transport system permease family.</text>
</comment>
<keyword evidence="5 7" id="KW-1133">Transmembrane helix</keyword>
<dbReference type="InterPro" id="IPR000515">
    <property type="entry name" value="MetI-like"/>
</dbReference>